<feature type="transmembrane region" description="Helical" evidence="19">
    <location>
        <begin position="1005"/>
        <end position="1026"/>
    </location>
</feature>
<dbReference type="RefSeq" id="XP_009010805.1">
    <property type="nucleotide sequence ID" value="XM_009012557.1"/>
</dbReference>
<evidence type="ECO:0000256" key="5">
    <source>
        <dbReference type="ARBA" id="ARBA00022568"/>
    </source>
</evidence>
<feature type="domain" description="Cation-transporting P-type ATPase N-terminal" evidence="21">
    <location>
        <begin position="31"/>
        <end position="107"/>
    </location>
</feature>
<dbReference type="SUPFAM" id="SSF56784">
    <property type="entry name" value="HAD-like"/>
    <property type="match status" value="1"/>
</dbReference>
<keyword evidence="16" id="KW-0186">Copper</keyword>
<dbReference type="GO" id="GO:0046872">
    <property type="term" value="F:metal ion binding"/>
    <property type="evidence" value="ECO:0007669"/>
    <property type="project" value="UniProtKB-KW"/>
</dbReference>
<name>T1FRN8_HELRO</name>
<keyword evidence="15 19" id="KW-1133">Transmembrane helix</keyword>
<dbReference type="Gene3D" id="3.40.1110.10">
    <property type="entry name" value="Calcium-transporting ATPase, cytoplasmic domain N"/>
    <property type="match status" value="1"/>
</dbReference>
<evidence type="ECO:0000256" key="9">
    <source>
        <dbReference type="ARBA" id="ARBA00022796"/>
    </source>
</evidence>
<dbReference type="PRINTS" id="PR00119">
    <property type="entry name" value="CATATPASE"/>
</dbReference>
<evidence type="ECO:0000256" key="16">
    <source>
        <dbReference type="ARBA" id="ARBA00023008"/>
    </source>
</evidence>
<dbReference type="Gene3D" id="1.20.1110.10">
    <property type="entry name" value="Calcium-transporting ATPase, transmembrane domain"/>
    <property type="match status" value="2"/>
</dbReference>
<keyword evidence="10 19" id="KW-0106">Calcium</keyword>
<evidence type="ECO:0000259" key="21">
    <source>
        <dbReference type="SMART" id="SM00831"/>
    </source>
</evidence>
<dbReference type="STRING" id="6412.T1FRN8"/>
<dbReference type="OrthoDB" id="116380at2759"/>
<evidence type="ECO:0000313" key="23">
    <source>
        <dbReference type="EnsemblMetazoa" id="HelroP190078"/>
    </source>
</evidence>
<dbReference type="SFLD" id="SFLDG00002">
    <property type="entry name" value="C1.7:_P-type_atpase_like"/>
    <property type="match status" value="1"/>
</dbReference>
<dbReference type="InterPro" id="IPR018303">
    <property type="entry name" value="ATPase_P-typ_P_site"/>
</dbReference>
<dbReference type="Proteomes" id="UP000015101">
    <property type="component" value="Unassembled WGS sequence"/>
</dbReference>
<feature type="transmembrane region" description="Helical" evidence="19">
    <location>
        <begin position="329"/>
        <end position="351"/>
    </location>
</feature>
<dbReference type="EMBL" id="AMQM01002641">
    <property type="status" value="NOT_ANNOTATED_CDS"/>
    <property type="molecule type" value="Genomic_DNA"/>
</dbReference>
<dbReference type="InterPro" id="IPR006408">
    <property type="entry name" value="P-type_ATPase_IIB"/>
</dbReference>
<dbReference type="EMBL" id="KB095858">
    <property type="protein sequence ID" value="ESO10536.1"/>
    <property type="molecule type" value="Genomic_DNA"/>
</dbReference>
<dbReference type="InterPro" id="IPR004014">
    <property type="entry name" value="ATPase_P-typ_cation-transptr_N"/>
</dbReference>
<dbReference type="Pfam" id="PF00122">
    <property type="entry name" value="E1-E2_ATPase"/>
    <property type="match status" value="1"/>
</dbReference>
<reference evidence="24" key="1">
    <citation type="submission" date="2012-12" db="EMBL/GenBank/DDBJ databases">
        <authorList>
            <person name="Hellsten U."/>
            <person name="Grimwood J."/>
            <person name="Chapman J.A."/>
            <person name="Shapiro H."/>
            <person name="Aerts A."/>
            <person name="Otillar R.P."/>
            <person name="Terry A.Y."/>
            <person name="Boore J.L."/>
            <person name="Simakov O."/>
            <person name="Marletaz F."/>
            <person name="Cho S.-J."/>
            <person name="Edsinger-Gonzales E."/>
            <person name="Havlak P."/>
            <person name="Kuo D.-H."/>
            <person name="Larsson T."/>
            <person name="Lv J."/>
            <person name="Arendt D."/>
            <person name="Savage R."/>
            <person name="Osoegawa K."/>
            <person name="de Jong P."/>
            <person name="Lindberg D.R."/>
            <person name="Seaver E.C."/>
            <person name="Weisblat D.A."/>
            <person name="Putnam N.H."/>
            <person name="Grigoriev I.V."/>
            <person name="Rokhsar D.S."/>
        </authorList>
    </citation>
    <scope>NUCLEOTIDE SEQUENCE</scope>
</reference>
<keyword evidence="3 19" id="KW-0813">Transport</keyword>
<evidence type="ECO:0000256" key="19">
    <source>
        <dbReference type="RuleBase" id="RU361146"/>
    </source>
</evidence>
<evidence type="ECO:0000256" key="6">
    <source>
        <dbReference type="ARBA" id="ARBA00022692"/>
    </source>
</evidence>
<dbReference type="GeneID" id="20211485"/>
<keyword evidence="12" id="KW-0460">Magnesium</keyword>
<feature type="transmembrane region" description="Helical" evidence="19">
    <location>
        <begin position="823"/>
        <end position="842"/>
    </location>
</feature>
<evidence type="ECO:0000256" key="20">
    <source>
        <dbReference type="SAM" id="MobiDB-lite"/>
    </source>
</evidence>
<feature type="transmembrane region" description="Helical" evidence="19">
    <location>
        <begin position="899"/>
        <end position="919"/>
    </location>
</feature>
<keyword evidence="24" id="KW-1185">Reference proteome</keyword>
<keyword evidence="17 19" id="KW-0406">Ion transport</keyword>
<dbReference type="PROSITE" id="PS00154">
    <property type="entry name" value="ATPASE_E1_E2"/>
    <property type="match status" value="1"/>
</dbReference>
<dbReference type="FunFam" id="2.70.150.10:FF:000001">
    <property type="entry name" value="Calcium-transporting ATPase"/>
    <property type="match status" value="1"/>
</dbReference>
<dbReference type="FunFam" id="3.40.50.1000:FF:000144">
    <property type="entry name" value="copper-transporting ATPase 1 isoform X2"/>
    <property type="match status" value="1"/>
</dbReference>
<dbReference type="InterPro" id="IPR006068">
    <property type="entry name" value="ATPase_P-typ_cation-transptr_C"/>
</dbReference>
<keyword evidence="11 19" id="KW-0067">ATP-binding</keyword>
<dbReference type="SMART" id="SM00831">
    <property type="entry name" value="Cation_ATPase_N"/>
    <property type="match status" value="1"/>
</dbReference>
<comment type="caution">
    <text evidence="19">Lacks conserved residue(s) required for the propagation of feature annotation.</text>
</comment>
<dbReference type="InterPro" id="IPR023299">
    <property type="entry name" value="ATPase_P-typ_cyto_dom_N"/>
</dbReference>
<dbReference type="GO" id="GO:0006825">
    <property type="term" value="P:copper ion transport"/>
    <property type="evidence" value="ECO:0007669"/>
    <property type="project" value="UniProtKB-KW"/>
</dbReference>
<reference evidence="23" key="3">
    <citation type="submission" date="2015-06" db="UniProtKB">
        <authorList>
            <consortium name="EnsemblMetazoa"/>
        </authorList>
    </citation>
    <scope>IDENTIFICATION</scope>
</reference>
<dbReference type="SUPFAM" id="SSF81653">
    <property type="entry name" value="Calcium ATPase, transduction domain A"/>
    <property type="match status" value="1"/>
</dbReference>
<dbReference type="NCBIfam" id="TIGR01517">
    <property type="entry name" value="ATPase-IIB_Ca"/>
    <property type="match status" value="1"/>
</dbReference>
<dbReference type="CDD" id="cd02081">
    <property type="entry name" value="P-type_ATPase_Ca_PMCA-like"/>
    <property type="match status" value="1"/>
</dbReference>
<comment type="similarity">
    <text evidence="2">Belongs to the cation transport ATPase (P-type) (TC 3.A.3) family. Type IIB subfamily.</text>
</comment>
<dbReference type="InParanoid" id="T1FRN8"/>
<keyword evidence="18 19" id="KW-0472">Membrane</keyword>
<gene>
    <name evidence="23" type="primary">20211485</name>
    <name evidence="22" type="ORF">HELRODRAFT_190078</name>
</gene>
<dbReference type="SFLD" id="SFLDS00003">
    <property type="entry name" value="Haloacid_Dehalogenase"/>
    <property type="match status" value="1"/>
</dbReference>
<dbReference type="CTD" id="20211485"/>
<feature type="transmembrane region" description="Helical" evidence="19">
    <location>
        <begin position="934"/>
        <end position="951"/>
    </location>
</feature>
<evidence type="ECO:0000256" key="14">
    <source>
        <dbReference type="ARBA" id="ARBA00022967"/>
    </source>
</evidence>
<dbReference type="Pfam" id="PF13246">
    <property type="entry name" value="Cation_ATPase"/>
    <property type="match status" value="1"/>
</dbReference>
<dbReference type="HOGENOM" id="CLU_002360_3_1_1"/>
<dbReference type="GO" id="GO:0005886">
    <property type="term" value="C:plasma membrane"/>
    <property type="evidence" value="ECO:0000318"/>
    <property type="project" value="GO_Central"/>
</dbReference>
<dbReference type="AlphaFoldDB" id="T1FRN8"/>
<dbReference type="InterPro" id="IPR059000">
    <property type="entry name" value="ATPase_P-type_domA"/>
</dbReference>
<dbReference type="EC" id="7.2.2.10" evidence="19"/>
<feature type="compositionally biased region" description="Polar residues" evidence="20">
    <location>
        <begin position="1149"/>
        <end position="1164"/>
    </location>
</feature>
<feature type="region of interest" description="Disordered" evidence="20">
    <location>
        <begin position="1135"/>
        <end position="1164"/>
    </location>
</feature>
<dbReference type="InterPro" id="IPR023298">
    <property type="entry name" value="ATPase_P-typ_TM_dom_sf"/>
</dbReference>
<dbReference type="eggNOG" id="KOG0204">
    <property type="taxonomic scope" value="Eukaryota"/>
</dbReference>
<keyword evidence="14" id="KW-1278">Translocase</keyword>
<keyword evidence="13" id="KW-0112">Calmodulin-binding</keyword>
<dbReference type="EMBL" id="AMQM01002640">
    <property type="status" value="NOT_ANNOTATED_CDS"/>
    <property type="molecule type" value="Genomic_DNA"/>
</dbReference>
<accession>T1FRN8</accession>
<evidence type="ECO:0000256" key="13">
    <source>
        <dbReference type="ARBA" id="ARBA00022860"/>
    </source>
</evidence>
<evidence type="ECO:0000313" key="24">
    <source>
        <dbReference type="Proteomes" id="UP000015101"/>
    </source>
</evidence>
<dbReference type="GO" id="GO:0016887">
    <property type="term" value="F:ATP hydrolysis activity"/>
    <property type="evidence" value="ECO:0007669"/>
    <property type="project" value="InterPro"/>
</dbReference>
<sequence length="1164" mass="127851">MDSGIPFGVSLKELKDLMTLKGQDAVETMKNKFPGGINQLCTLLKTSPTNGLGGENEDLVARGKAYGKNIIPPPPMKSFLMLVLEALQDTTLIILMVAALISLVLTFQIPEGVEEKDKSDKDKNANTGENDPSWIEGIAILFAVIVVVLVTSINDWKKERQFRGLQSKIEDAQKFATIRNGSIVQIPIGEIVVGDICMVKYGDLLPTDGILIQSNDLKVDESSLSGESNQIKKSINTDPMLYAGTHIMEGSGKMLVTCVGVNSQAGIIFMLLNGANHRTKKDAHVHQSENEAAKRISNVTHDGSDFEETYSSKEKSVLQAKLTKLAIKIGYLGTVIAILTVIILMVSFSISTFYTEKKPWKTKYVKNYLQFFIVGVTVLVVAVPEGLPLAVTLSLAYSVRRMMKDNNLVRHLDACETMGNATAICSDKTGTLTTNRMAVVKSYVSGVYYQEAPNWNSLPDKIKELLIGSICINSGYTSKIIVHKEKQGLLPTQLGNKTECALLGFITDMGIDYEHVRENNPESSFTKIFTFNSLRKSMTTVIPLGDNKGFRVFTKGAPEIVLSKCSFIFREKGRLEAYSAAVASDVLRIISTMAAEGMRTLCVAYKDLLFSPGLENDEVIPRSFDWENENSVISRLTCIAIFAIEDPVRPEVPNAIKTCQNAGITVRMVTGDNIETARSIAIKCGIITPDSDFLVLEGKDFNRLIRNSSDNKISQTLFDNVWPKLRVLARSSPKDKYILVKGIIQSTVNPQREVVAVTGDGTNDGPALKVADVGFAMGIAGTDVAKEASDIILMDDNFMSIVKAVMWGRNVYDSISKFLQFQLTVNVVAVSVAFLGACIINESPLKAIQMLWVNLIMDTLASLALATELPSHDLLQRMPYGRTQPLISANMLKNIVGHAVYQLTVILCLLFAGPAFFGIETGISDNPEHIGRNGQHFTIIFNAFVMMTLFNELNARKIHGQRNIFEGLSRNVIFTSIWCFTMAIQVIIVQFGGYAFDTVALYLDQWLYCLFLGVGSLLWGQVLLYIPDPSLPQCFVKRGAKIRVVSLFRSGLRGESLKSLHSCSSRNDNNNSNNVSSSSAGSYSLNLTSSITSSLLSSRCSGYDNDAGDHDDGDCGSVFQHHFDGHQEEMFIRKTDSPHTSLLADSDQQKGQTSPKANTPHSHQ</sequence>
<dbReference type="InterPro" id="IPR044492">
    <property type="entry name" value="P_typ_ATPase_HD_dom"/>
</dbReference>
<evidence type="ECO:0000256" key="4">
    <source>
        <dbReference type="ARBA" id="ARBA00022475"/>
    </source>
</evidence>
<evidence type="ECO:0000256" key="17">
    <source>
        <dbReference type="ARBA" id="ARBA00023065"/>
    </source>
</evidence>
<dbReference type="SFLD" id="SFLDF00027">
    <property type="entry name" value="p-type_atpase"/>
    <property type="match status" value="1"/>
</dbReference>
<dbReference type="Gene3D" id="2.70.150.10">
    <property type="entry name" value="Calcium-transporting ATPase, cytoplasmic transduction domain A"/>
    <property type="match status" value="1"/>
</dbReference>
<dbReference type="InterPro" id="IPR008250">
    <property type="entry name" value="ATPase_P-typ_transduc_dom_A_sf"/>
</dbReference>
<keyword evidence="4" id="KW-1003">Cell membrane</keyword>
<evidence type="ECO:0000256" key="12">
    <source>
        <dbReference type="ARBA" id="ARBA00022842"/>
    </source>
</evidence>
<dbReference type="PANTHER" id="PTHR24093">
    <property type="entry name" value="CATION TRANSPORTING ATPASE"/>
    <property type="match status" value="1"/>
</dbReference>
<evidence type="ECO:0000256" key="10">
    <source>
        <dbReference type="ARBA" id="ARBA00022837"/>
    </source>
</evidence>
<dbReference type="InterPro" id="IPR036412">
    <property type="entry name" value="HAD-like_sf"/>
</dbReference>
<dbReference type="InterPro" id="IPR001757">
    <property type="entry name" value="P_typ_ATPase"/>
</dbReference>
<evidence type="ECO:0000256" key="7">
    <source>
        <dbReference type="ARBA" id="ARBA00022723"/>
    </source>
</evidence>
<keyword evidence="5 19" id="KW-0109">Calcium transport</keyword>
<organism evidence="23 24">
    <name type="scientific">Helobdella robusta</name>
    <name type="common">Californian leech</name>
    <dbReference type="NCBI Taxonomy" id="6412"/>
    <lineage>
        <taxon>Eukaryota</taxon>
        <taxon>Metazoa</taxon>
        <taxon>Spiralia</taxon>
        <taxon>Lophotrochozoa</taxon>
        <taxon>Annelida</taxon>
        <taxon>Clitellata</taxon>
        <taxon>Hirudinea</taxon>
        <taxon>Rhynchobdellida</taxon>
        <taxon>Glossiphoniidae</taxon>
        <taxon>Helobdella</taxon>
    </lineage>
</organism>
<feature type="transmembrane region" description="Helical" evidence="19">
    <location>
        <begin position="972"/>
        <end position="993"/>
    </location>
</feature>
<dbReference type="GO" id="GO:0005388">
    <property type="term" value="F:P-type calcium transporter activity"/>
    <property type="evidence" value="ECO:0000318"/>
    <property type="project" value="GO_Central"/>
</dbReference>
<dbReference type="FunFam" id="3.40.1110.10:FF:000092">
    <property type="entry name" value="Calcium-transporting ATPase"/>
    <property type="match status" value="1"/>
</dbReference>
<keyword evidence="9" id="KW-0187">Copper transport</keyword>
<evidence type="ECO:0000256" key="15">
    <source>
        <dbReference type="ARBA" id="ARBA00022989"/>
    </source>
</evidence>
<dbReference type="Pfam" id="PF00690">
    <property type="entry name" value="Cation_ATPase_N"/>
    <property type="match status" value="1"/>
</dbReference>
<dbReference type="GO" id="GO:0051480">
    <property type="term" value="P:regulation of cytosolic calcium ion concentration"/>
    <property type="evidence" value="ECO:0000318"/>
    <property type="project" value="GO_Central"/>
</dbReference>
<proteinExistence type="inferred from homology"/>
<keyword evidence="8 19" id="KW-0547">Nucleotide-binding</keyword>
<comment type="subcellular location">
    <subcellularLocation>
        <location evidence="1">Cell membrane</location>
        <topology evidence="1">Multi-pass membrane protein</topology>
    </subcellularLocation>
    <subcellularLocation>
        <location evidence="19">Membrane</location>
        <topology evidence="19">Multi-pass membrane protein</topology>
    </subcellularLocation>
</comment>
<evidence type="ECO:0000256" key="11">
    <source>
        <dbReference type="ARBA" id="ARBA00022840"/>
    </source>
</evidence>
<evidence type="ECO:0000256" key="8">
    <source>
        <dbReference type="ARBA" id="ARBA00022741"/>
    </source>
</evidence>
<dbReference type="KEGG" id="hro:HELRODRAFT_190078"/>
<dbReference type="FunFam" id="1.20.1110.10:FF:000001">
    <property type="entry name" value="Calcium-transporting ATPase"/>
    <property type="match status" value="1"/>
</dbReference>
<feature type="transmembrane region" description="Helical" evidence="19">
    <location>
        <begin position="134"/>
        <end position="153"/>
    </location>
</feature>
<reference evidence="22 24" key="2">
    <citation type="journal article" date="2013" name="Nature">
        <title>Insights into bilaterian evolution from three spiralian genomes.</title>
        <authorList>
            <person name="Simakov O."/>
            <person name="Marletaz F."/>
            <person name="Cho S.J."/>
            <person name="Edsinger-Gonzales E."/>
            <person name="Havlak P."/>
            <person name="Hellsten U."/>
            <person name="Kuo D.H."/>
            <person name="Larsson T."/>
            <person name="Lv J."/>
            <person name="Arendt D."/>
            <person name="Savage R."/>
            <person name="Osoegawa K."/>
            <person name="de Jong P."/>
            <person name="Grimwood J."/>
            <person name="Chapman J.A."/>
            <person name="Shapiro H."/>
            <person name="Aerts A."/>
            <person name="Otillar R.P."/>
            <person name="Terry A.Y."/>
            <person name="Boore J.L."/>
            <person name="Grigoriev I.V."/>
            <person name="Lindberg D.R."/>
            <person name="Seaver E.C."/>
            <person name="Weisblat D.A."/>
            <person name="Putnam N.H."/>
            <person name="Rokhsar D.S."/>
        </authorList>
    </citation>
    <scope>NUCLEOTIDE SEQUENCE</scope>
</reference>
<evidence type="ECO:0000256" key="18">
    <source>
        <dbReference type="ARBA" id="ARBA00023136"/>
    </source>
</evidence>
<comment type="catalytic activity">
    <reaction evidence="19">
        <text>Ca(2+)(in) + ATP + H2O = Ca(2+)(out) + ADP + phosphate + H(+)</text>
        <dbReference type="Rhea" id="RHEA:18105"/>
        <dbReference type="ChEBI" id="CHEBI:15377"/>
        <dbReference type="ChEBI" id="CHEBI:15378"/>
        <dbReference type="ChEBI" id="CHEBI:29108"/>
        <dbReference type="ChEBI" id="CHEBI:30616"/>
        <dbReference type="ChEBI" id="CHEBI:43474"/>
        <dbReference type="ChEBI" id="CHEBI:456216"/>
        <dbReference type="EC" id="7.2.2.10"/>
    </reaction>
</comment>
<dbReference type="NCBIfam" id="TIGR01494">
    <property type="entry name" value="ATPase_P-type"/>
    <property type="match status" value="3"/>
</dbReference>
<dbReference type="PANTHER" id="PTHR24093:SF369">
    <property type="entry name" value="CALCIUM-TRANSPORTING ATPASE"/>
    <property type="match status" value="1"/>
</dbReference>
<dbReference type="FunFam" id="1.20.1110.10:FF:000002">
    <property type="entry name" value="Calcium-transporting ATPase"/>
    <property type="match status" value="1"/>
</dbReference>
<evidence type="ECO:0000256" key="2">
    <source>
        <dbReference type="ARBA" id="ARBA00006124"/>
    </source>
</evidence>
<feature type="transmembrane region" description="Helical" evidence="19">
    <location>
        <begin position="86"/>
        <end position="109"/>
    </location>
</feature>
<keyword evidence="6 19" id="KW-0812">Transmembrane</keyword>
<evidence type="ECO:0000256" key="1">
    <source>
        <dbReference type="ARBA" id="ARBA00004651"/>
    </source>
</evidence>
<keyword evidence="7" id="KW-0479">Metal-binding</keyword>
<dbReference type="SUPFAM" id="SSF81660">
    <property type="entry name" value="Metal cation-transporting ATPase, ATP-binding domain N"/>
    <property type="match status" value="1"/>
</dbReference>
<evidence type="ECO:0000313" key="22">
    <source>
        <dbReference type="EMBL" id="ESO10536.1"/>
    </source>
</evidence>
<dbReference type="GO" id="GO:0005524">
    <property type="term" value="F:ATP binding"/>
    <property type="evidence" value="ECO:0007669"/>
    <property type="project" value="UniProtKB-KW"/>
</dbReference>
<dbReference type="SUPFAM" id="SSF81665">
    <property type="entry name" value="Calcium ATPase, transmembrane domain M"/>
    <property type="match status" value="1"/>
</dbReference>
<dbReference type="Pfam" id="PF00689">
    <property type="entry name" value="Cation_ATPase_C"/>
    <property type="match status" value="1"/>
</dbReference>
<protein>
    <recommendedName>
        <fullName evidence="19">Calcium-transporting ATPase</fullName>
        <ecNumber evidence="19">7.2.2.10</ecNumber>
    </recommendedName>
</protein>
<dbReference type="EnsemblMetazoa" id="HelroT190078">
    <property type="protein sequence ID" value="HelroP190078"/>
    <property type="gene ID" value="HelroG190078"/>
</dbReference>
<comment type="function">
    <text evidence="19">Catalyzes the hydrolysis of ATP coupled with the transport of calcium.</text>
</comment>
<dbReference type="GO" id="GO:0005516">
    <property type="term" value="F:calmodulin binding"/>
    <property type="evidence" value="ECO:0007669"/>
    <property type="project" value="UniProtKB-KW"/>
</dbReference>
<evidence type="ECO:0000256" key="3">
    <source>
        <dbReference type="ARBA" id="ARBA00022448"/>
    </source>
</evidence>
<feature type="transmembrane region" description="Helical" evidence="19">
    <location>
        <begin position="371"/>
        <end position="397"/>
    </location>
</feature>
<dbReference type="FunFam" id="1.20.1110.10:FF:000013">
    <property type="entry name" value="Calcium-transporting ATPase"/>
    <property type="match status" value="1"/>
</dbReference>